<evidence type="ECO:0000256" key="4">
    <source>
        <dbReference type="ARBA" id="ARBA00022692"/>
    </source>
</evidence>
<proteinExistence type="inferred from homology"/>
<dbReference type="GO" id="GO:0005886">
    <property type="term" value="C:plasma membrane"/>
    <property type="evidence" value="ECO:0007669"/>
    <property type="project" value="UniProtKB-SubCell"/>
</dbReference>
<keyword evidence="7" id="KW-0862">Zinc</keyword>
<evidence type="ECO:0000256" key="6">
    <source>
        <dbReference type="ARBA" id="ARBA00023136"/>
    </source>
</evidence>
<evidence type="ECO:0000313" key="9">
    <source>
        <dbReference type="EMBL" id="OOZ41702.1"/>
    </source>
</evidence>
<evidence type="ECO:0000313" key="10">
    <source>
        <dbReference type="Proteomes" id="UP000190198"/>
    </source>
</evidence>
<dbReference type="PANTHER" id="PTHR20855:SF3">
    <property type="entry name" value="LD03007P"/>
    <property type="match status" value="1"/>
</dbReference>
<dbReference type="Pfam" id="PF03006">
    <property type="entry name" value="HlyIII"/>
    <property type="match status" value="1"/>
</dbReference>
<accession>A0A1T2L9J9</accession>
<feature type="binding site" evidence="7">
    <location>
        <position position="65"/>
    </location>
    <ligand>
        <name>Zn(2+)</name>
        <dbReference type="ChEBI" id="CHEBI:29105"/>
    </ligand>
</feature>
<feature type="transmembrane region" description="Helical" evidence="8">
    <location>
        <begin position="20"/>
        <end position="38"/>
    </location>
</feature>
<keyword evidence="4 8" id="KW-0812">Transmembrane</keyword>
<keyword evidence="6 8" id="KW-0472">Membrane</keyword>
<evidence type="ECO:0000256" key="5">
    <source>
        <dbReference type="ARBA" id="ARBA00022989"/>
    </source>
</evidence>
<evidence type="ECO:0000256" key="3">
    <source>
        <dbReference type="ARBA" id="ARBA00022475"/>
    </source>
</evidence>
<feature type="binding site" evidence="7">
    <location>
        <position position="191"/>
    </location>
    <ligand>
        <name>Zn(2+)</name>
        <dbReference type="ChEBI" id="CHEBI:29105"/>
    </ligand>
</feature>
<feature type="transmembrane region" description="Helical" evidence="8">
    <location>
        <begin position="103"/>
        <end position="126"/>
    </location>
</feature>
<evidence type="ECO:0000256" key="1">
    <source>
        <dbReference type="ARBA" id="ARBA00004651"/>
    </source>
</evidence>
<feature type="binding site" evidence="7">
    <location>
        <position position="187"/>
    </location>
    <ligand>
        <name>Zn(2+)</name>
        <dbReference type="ChEBI" id="CHEBI:29105"/>
    </ligand>
</feature>
<keyword evidence="3" id="KW-1003">Cell membrane</keyword>
<sequence>MPNSYTIVEEIAHSLTHGLGVLLSIGGLAVLVAFSALYGDAWHIISVSIYGATLILLYTVSTLYHSITHERAKNVLQRLDHAAIFLLIAGTYTPFTLVSLRGAWGWTLFGLVWAIAIAGIALELFVEKRMKRLSVTLYLGLGWIVLIAIKPMIASIETGGLLLLLAGGFCYSFGVIFYVWKKLAYNHAIWHLFVLAGSILHFFSVLFYVIPPAV</sequence>
<dbReference type="NCBIfam" id="TIGR01065">
    <property type="entry name" value="hlyIII"/>
    <property type="match status" value="1"/>
</dbReference>
<dbReference type="EMBL" id="MPRK01000056">
    <property type="protein sequence ID" value="OOZ41702.1"/>
    <property type="molecule type" value="Genomic_DNA"/>
</dbReference>
<name>A0A1T2L9J9_9GAMM</name>
<keyword evidence="5 8" id="KW-1133">Transmembrane helix</keyword>
<dbReference type="GO" id="GO:0140911">
    <property type="term" value="F:pore-forming activity"/>
    <property type="evidence" value="ECO:0007669"/>
    <property type="project" value="InterPro"/>
</dbReference>
<evidence type="ECO:0000256" key="8">
    <source>
        <dbReference type="SAM" id="Phobius"/>
    </source>
</evidence>
<comment type="caution">
    <text evidence="9">The sequence shown here is derived from an EMBL/GenBank/DDBJ whole genome shotgun (WGS) entry which is preliminary data.</text>
</comment>
<keyword evidence="10" id="KW-1185">Reference proteome</keyword>
<dbReference type="Proteomes" id="UP000190198">
    <property type="component" value="Unassembled WGS sequence"/>
</dbReference>
<feature type="transmembrane region" description="Helical" evidence="8">
    <location>
        <begin position="192"/>
        <end position="210"/>
    </location>
</feature>
<dbReference type="InterPro" id="IPR004254">
    <property type="entry name" value="AdipoR/HlyIII-related"/>
</dbReference>
<dbReference type="AlphaFoldDB" id="A0A1T2L9J9"/>
<feature type="transmembrane region" description="Helical" evidence="8">
    <location>
        <begin position="159"/>
        <end position="180"/>
    </location>
</feature>
<keyword evidence="7" id="KW-0479">Metal-binding</keyword>
<dbReference type="GO" id="GO:0046872">
    <property type="term" value="F:metal ion binding"/>
    <property type="evidence" value="ECO:0007669"/>
    <property type="project" value="UniProtKB-KW"/>
</dbReference>
<feature type="transmembrane region" description="Helical" evidence="8">
    <location>
        <begin position="44"/>
        <end position="67"/>
    </location>
</feature>
<evidence type="ECO:0000256" key="7">
    <source>
        <dbReference type="PIRSR" id="PIRSR604254-1"/>
    </source>
</evidence>
<comment type="subcellular location">
    <subcellularLocation>
        <location evidence="1">Cell membrane</location>
        <topology evidence="1">Multi-pass membrane protein</topology>
    </subcellularLocation>
</comment>
<dbReference type="OrthoDB" id="9813689at2"/>
<feature type="transmembrane region" description="Helical" evidence="8">
    <location>
        <begin position="133"/>
        <end position="153"/>
    </location>
</feature>
<dbReference type="InterPro" id="IPR005744">
    <property type="entry name" value="Hy-lIII"/>
</dbReference>
<dbReference type="PANTHER" id="PTHR20855">
    <property type="entry name" value="ADIPOR/PROGESTIN RECEPTOR-RELATED"/>
    <property type="match status" value="1"/>
</dbReference>
<gene>
    <name evidence="9" type="ORF">BOW52_04355</name>
</gene>
<evidence type="ECO:0000256" key="2">
    <source>
        <dbReference type="ARBA" id="ARBA00008488"/>
    </source>
</evidence>
<dbReference type="RefSeq" id="WP_078476618.1">
    <property type="nucleotide sequence ID" value="NZ_MPRK01000056.1"/>
</dbReference>
<comment type="similarity">
    <text evidence="2">Belongs to the UPF0073 (Hly-III) family.</text>
</comment>
<reference evidence="9 10" key="1">
    <citation type="submission" date="2016-11" db="EMBL/GenBank/DDBJ databases">
        <title>Mixed transmission modes and dynamic genome evolution in an obligate animal-bacterial symbiosis.</title>
        <authorList>
            <person name="Russell S.L."/>
            <person name="Corbett-Detig R.B."/>
            <person name="Cavanaugh C.M."/>
        </authorList>
    </citation>
    <scope>NUCLEOTIDE SEQUENCE [LARGE SCALE GENOMIC DNA]</scope>
    <source>
        <strain evidence="9">Sp-SM6</strain>
    </source>
</reference>
<organism evidence="9 10">
    <name type="scientific">Solemya elarraichensis gill symbiont</name>
    <dbReference type="NCBI Taxonomy" id="1918949"/>
    <lineage>
        <taxon>Bacteria</taxon>
        <taxon>Pseudomonadati</taxon>
        <taxon>Pseudomonadota</taxon>
        <taxon>Gammaproteobacteria</taxon>
        <taxon>sulfur-oxidizing symbionts</taxon>
    </lineage>
</organism>
<protein>
    <submittedName>
        <fullName evidence="9">Hemolysin III</fullName>
    </submittedName>
</protein>